<name>A8NUP1_COPC7</name>
<dbReference type="OrthoDB" id="3236720at2759"/>
<evidence type="ECO:0000313" key="4">
    <source>
        <dbReference type="Proteomes" id="UP000001861"/>
    </source>
</evidence>
<dbReference type="EMBL" id="AACS02000004">
    <property type="protein sequence ID" value="EAU85312.2"/>
    <property type="molecule type" value="Genomic_DNA"/>
</dbReference>
<keyword evidence="4" id="KW-1185">Reference proteome</keyword>
<sequence length="289" mass="31799">MVAKLLTLFATLSAVLAVTVAAPQAVPSPAPSDEGTPIVDPALSPVPTDAGDAGAAAISSSPIELIPAPTPTESVDVSSAEEPAPADTPVGVDEPVDESSESPVQAQVDIPTTEILPSATTFDGWGGLESLKGFDNFYGKYNFDGHKYKQIIVKPKKELVCRVRKVEVIQQRLLVLQELAKKVITEKVCDVETQAIVFSQWYGGLRGFERDLLRLPGHHQVGYDEKIVDHYNKFFDHKGDLTDDVWDFTGHDLGKNVVIVKGHNWDDKRSFKTVRNAWHRARNAWSRFW</sequence>
<gene>
    <name evidence="3" type="ORF">CC1G_07582</name>
</gene>
<reference evidence="3 4" key="1">
    <citation type="journal article" date="2010" name="Proc. Natl. Acad. Sci. U.S.A.">
        <title>Insights into evolution of multicellular fungi from the assembled chromosomes of the mushroom Coprinopsis cinerea (Coprinus cinereus).</title>
        <authorList>
            <person name="Stajich J.E."/>
            <person name="Wilke S.K."/>
            <person name="Ahren D."/>
            <person name="Au C.H."/>
            <person name="Birren B.W."/>
            <person name="Borodovsky M."/>
            <person name="Burns C."/>
            <person name="Canback B."/>
            <person name="Casselton L.A."/>
            <person name="Cheng C.K."/>
            <person name="Deng J."/>
            <person name="Dietrich F.S."/>
            <person name="Fargo D.C."/>
            <person name="Farman M.L."/>
            <person name="Gathman A.C."/>
            <person name="Goldberg J."/>
            <person name="Guigo R."/>
            <person name="Hoegger P.J."/>
            <person name="Hooker J.B."/>
            <person name="Huggins A."/>
            <person name="James T.Y."/>
            <person name="Kamada T."/>
            <person name="Kilaru S."/>
            <person name="Kodira C."/>
            <person name="Kues U."/>
            <person name="Kupfer D."/>
            <person name="Kwan H.S."/>
            <person name="Lomsadze A."/>
            <person name="Li W."/>
            <person name="Lilly W.W."/>
            <person name="Ma L.J."/>
            <person name="Mackey A.J."/>
            <person name="Manning G."/>
            <person name="Martin F."/>
            <person name="Muraguchi H."/>
            <person name="Natvig D.O."/>
            <person name="Palmerini H."/>
            <person name="Ramesh M.A."/>
            <person name="Rehmeyer C.J."/>
            <person name="Roe B.A."/>
            <person name="Shenoy N."/>
            <person name="Stanke M."/>
            <person name="Ter-Hovhannisyan V."/>
            <person name="Tunlid A."/>
            <person name="Velagapudi R."/>
            <person name="Vision T.J."/>
            <person name="Zeng Q."/>
            <person name="Zolan M.E."/>
            <person name="Pukkila P.J."/>
        </authorList>
    </citation>
    <scope>NUCLEOTIDE SEQUENCE [LARGE SCALE GENOMIC DNA]</scope>
    <source>
        <strain evidence="4">Okayama-7 / 130 / ATCC MYA-4618 / FGSC 9003</strain>
    </source>
</reference>
<accession>A8NUP1</accession>
<dbReference type="GeneID" id="6013043"/>
<evidence type="ECO:0000256" key="2">
    <source>
        <dbReference type="SAM" id="SignalP"/>
    </source>
</evidence>
<dbReference type="HOGENOM" id="CLU_094663_0_0_1"/>
<feature type="chain" id="PRO_5002727480" evidence="2">
    <location>
        <begin position="18"/>
        <end position="289"/>
    </location>
</feature>
<evidence type="ECO:0000313" key="3">
    <source>
        <dbReference type="EMBL" id="EAU85312.2"/>
    </source>
</evidence>
<protein>
    <submittedName>
        <fullName evidence="3">Uncharacterized protein</fullName>
    </submittedName>
</protein>
<dbReference type="eggNOG" id="ENOG502SR13">
    <property type="taxonomic scope" value="Eukaryota"/>
</dbReference>
<dbReference type="InParanoid" id="A8NUP1"/>
<feature type="region of interest" description="Disordered" evidence="1">
    <location>
        <begin position="26"/>
        <end position="105"/>
    </location>
</feature>
<dbReference type="Proteomes" id="UP000001861">
    <property type="component" value="Unassembled WGS sequence"/>
</dbReference>
<dbReference type="RefSeq" id="XP_001836499.2">
    <property type="nucleotide sequence ID" value="XM_001836447.2"/>
</dbReference>
<feature type="signal peptide" evidence="2">
    <location>
        <begin position="1"/>
        <end position="17"/>
    </location>
</feature>
<evidence type="ECO:0000256" key="1">
    <source>
        <dbReference type="SAM" id="MobiDB-lite"/>
    </source>
</evidence>
<dbReference type="AlphaFoldDB" id="A8NUP1"/>
<keyword evidence="2" id="KW-0732">Signal</keyword>
<proteinExistence type="predicted"/>
<comment type="caution">
    <text evidence="3">The sequence shown here is derived from an EMBL/GenBank/DDBJ whole genome shotgun (WGS) entry which is preliminary data.</text>
</comment>
<organism evidence="3 4">
    <name type="scientific">Coprinopsis cinerea (strain Okayama-7 / 130 / ATCC MYA-4618 / FGSC 9003)</name>
    <name type="common">Inky cap fungus</name>
    <name type="synonym">Hormographiella aspergillata</name>
    <dbReference type="NCBI Taxonomy" id="240176"/>
    <lineage>
        <taxon>Eukaryota</taxon>
        <taxon>Fungi</taxon>
        <taxon>Dikarya</taxon>
        <taxon>Basidiomycota</taxon>
        <taxon>Agaricomycotina</taxon>
        <taxon>Agaricomycetes</taxon>
        <taxon>Agaricomycetidae</taxon>
        <taxon>Agaricales</taxon>
        <taxon>Agaricineae</taxon>
        <taxon>Psathyrellaceae</taxon>
        <taxon>Coprinopsis</taxon>
    </lineage>
</organism>
<dbReference type="KEGG" id="cci:CC1G_07582"/>
<dbReference type="VEuPathDB" id="FungiDB:CC1G_07582"/>